<dbReference type="EMBL" id="AP017924">
    <property type="protein sequence ID" value="BAW19209.1"/>
    <property type="molecule type" value="Genomic_DNA"/>
</dbReference>
<sequence>MNETELQNNIESGELLDEGLQEQSRQIDELQGSLEALAQAVVADEPAVKLNEHQQQRVNDFKTLASAHKNGEVLAVADKAAVEAYVDNDGKLHPEGDSPYTLTRPLNAGAGSTAVLVGGPTDLWDQYGPGVMGAVEVSGIVVPSNEGFAEITAGLFRKIVQGFGREIPIQFKLTAKALNHYVEMSEKLRARLLELRPLLEKREFPLSDVFDYGAYSRFFQVDGKPISGWSAFEDVMTVQNDATRHVLRAADSYSTVVMEKLLGSMQMLQATKKPDAEQLVELRDSIERHWLQTWKEAEITTQPGQTPQSALNAFPDRKFVCLASLLDNRYLVAHAPKNNGGNDPQKITAGIRHYGASLVFDKKAGVVAQTSMNVPNVDELLKMVDQVVNVLHDLKGFEALAKKNDSFAKDFQKAMDVLNKQAQSNAEPQFLSFAAEYFKIANAVIASIQQPYAHMAWMYVRCAMVVVSLVELSVLEDPKDRAATNRFFIKQNTEMSNPALESYVITKTALQALQRFPS</sequence>
<name>A0A1L7N151_9CAUD</name>
<protein>
    <submittedName>
        <fullName evidence="1">Uncharacterized protein</fullName>
    </submittedName>
</protein>
<keyword evidence="2" id="KW-1185">Reference proteome</keyword>
<dbReference type="GeneID" id="40074630"/>
<evidence type="ECO:0000313" key="1">
    <source>
        <dbReference type="EMBL" id="BAW19209.1"/>
    </source>
</evidence>
<reference evidence="1 2" key="1">
    <citation type="submission" date="2016-12" db="EMBL/GenBank/DDBJ databases">
        <title>Characterization of two jumbo phages RP12 and RP31 infecting the phytopathogen Ralstonia solanacearum.</title>
        <authorList>
            <person name="Kawasaki T."/>
            <person name="Yoshikawa G."/>
            <person name="Ogata H."/>
            <person name="Yamada T."/>
        </authorList>
    </citation>
    <scope>NUCLEOTIDE SEQUENCE [LARGE SCALE GENOMIC DNA]</scope>
    <source>
        <strain evidence="1 2">RP12</strain>
    </source>
</reference>
<evidence type="ECO:0000313" key="2">
    <source>
        <dbReference type="Proteomes" id="UP000222831"/>
    </source>
</evidence>
<dbReference type="RefSeq" id="YP_009598928.1">
    <property type="nucleotide sequence ID" value="NC_041911.1"/>
</dbReference>
<dbReference type="Proteomes" id="UP000222831">
    <property type="component" value="Segment"/>
</dbReference>
<proteinExistence type="predicted"/>
<accession>A0A1L7N151</accession>
<dbReference type="KEGG" id="vg:40074630"/>
<organism evidence="1 2">
    <name type="scientific">Ralstonia phage RP12</name>
    <dbReference type="NCBI Taxonomy" id="1923889"/>
    <lineage>
        <taxon>Viruses</taxon>
        <taxon>Duplodnaviria</taxon>
        <taxon>Heunggongvirae</taxon>
        <taxon>Uroviricota</taxon>
        <taxon>Caudoviricetes</taxon>
        <taxon>Chimalliviridae</taxon>
        <taxon>Ripduovirus</taxon>
        <taxon>Ripduovirus RP12</taxon>
    </lineage>
</organism>